<dbReference type="Proteomes" id="UP001183420">
    <property type="component" value="Unassembled WGS sequence"/>
</dbReference>
<proteinExistence type="predicted"/>
<evidence type="ECO:0000313" key="2">
    <source>
        <dbReference type="Proteomes" id="UP001183420"/>
    </source>
</evidence>
<dbReference type="RefSeq" id="WP_311596129.1">
    <property type="nucleotide sequence ID" value="NZ_JAVREM010000004.1"/>
</dbReference>
<protein>
    <submittedName>
        <fullName evidence="1">Uncharacterized protein</fullName>
    </submittedName>
</protein>
<gene>
    <name evidence="1" type="ORF">RNC47_05880</name>
</gene>
<sequence length="87" mass="9995">MSLDDALSGVRHLLIDFDGPFGSMFVGLPADEVAQRMRRQLTNAGHPPRQGWNDESDPFSLLLRMRFRGNWRRRLLAWLGRTPTSTE</sequence>
<evidence type="ECO:0000313" key="1">
    <source>
        <dbReference type="EMBL" id="MDT0317871.1"/>
    </source>
</evidence>
<comment type="caution">
    <text evidence="1">The sequence shown here is derived from an EMBL/GenBank/DDBJ whole genome shotgun (WGS) entry which is preliminary data.</text>
</comment>
<accession>A0ABU2LJV4</accession>
<reference evidence="2" key="1">
    <citation type="submission" date="2023-07" db="EMBL/GenBank/DDBJ databases">
        <title>30 novel species of actinomycetes from the DSMZ collection.</title>
        <authorList>
            <person name="Nouioui I."/>
        </authorList>
    </citation>
    <scope>NUCLEOTIDE SEQUENCE [LARGE SCALE GENOMIC DNA]</scope>
    <source>
        <strain evidence="2">DSM 44918</strain>
    </source>
</reference>
<dbReference type="EMBL" id="JAVREM010000004">
    <property type="protein sequence ID" value="MDT0317871.1"/>
    <property type="molecule type" value="Genomic_DNA"/>
</dbReference>
<organism evidence="1 2">
    <name type="scientific">Streptomyces millisiae</name>
    <dbReference type="NCBI Taxonomy" id="3075542"/>
    <lineage>
        <taxon>Bacteria</taxon>
        <taxon>Bacillati</taxon>
        <taxon>Actinomycetota</taxon>
        <taxon>Actinomycetes</taxon>
        <taxon>Kitasatosporales</taxon>
        <taxon>Streptomycetaceae</taxon>
        <taxon>Streptomyces</taxon>
    </lineage>
</organism>
<keyword evidence="2" id="KW-1185">Reference proteome</keyword>
<name>A0ABU2LJV4_9ACTN</name>